<comment type="subcellular location">
    <subcellularLocation>
        <location evidence="1">Nucleus</location>
    </subcellularLocation>
</comment>
<organism evidence="7 8">
    <name type="scientific">Solanum tuberosum</name>
    <name type="common">Potato</name>
    <dbReference type="NCBI Taxonomy" id="4113"/>
    <lineage>
        <taxon>Eukaryota</taxon>
        <taxon>Viridiplantae</taxon>
        <taxon>Streptophyta</taxon>
        <taxon>Embryophyta</taxon>
        <taxon>Tracheophyta</taxon>
        <taxon>Spermatophyta</taxon>
        <taxon>Magnoliopsida</taxon>
        <taxon>eudicotyledons</taxon>
        <taxon>Gunneridae</taxon>
        <taxon>Pentapetalae</taxon>
        <taxon>asterids</taxon>
        <taxon>lamiids</taxon>
        <taxon>Solanales</taxon>
        <taxon>Solanaceae</taxon>
        <taxon>Solanoideae</taxon>
        <taxon>Solaneae</taxon>
        <taxon>Solanum</taxon>
    </lineage>
</organism>
<evidence type="ECO:0000256" key="1">
    <source>
        <dbReference type="ARBA" id="ARBA00004123"/>
    </source>
</evidence>
<dbReference type="SUPFAM" id="SSF101936">
    <property type="entry name" value="DNA-binding pseudobarrel domain"/>
    <property type="match status" value="1"/>
</dbReference>
<dbReference type="InterPro" id="IPR015300">
    <property type="entry name" value="DNA-bd_pseudobarrel_sf"/>
</dbReference>
<evidence type="ECO:0000313" key="8">
    <source>
        <dbReference type="Proteomes" id="UP000011115"/>
    </source>
</evidence>
<keyword evidence="5" id="KW-0539">Nucleus</keyword>
<dbReference type="GO" id="GO:0005634">
    <property type="term" value="C:nucleus"/>
    <property type="evidence" value="ECO:0007669"/>
    <property type="project" value="UniProtKB-SubCell"/>
</dbReference>
<evidence type="ECO:0000313" key="7">
    <source>
        <dbReference type="EnsemblPlants" id="PGSC0003DMT400064353"/>
    </source>
</evidence>
<dbReference type="Pfam" id="PF02362">
    <property type="entry name" value="B3"/>
    <property type="match status" value="1"/>
</dbReference>
<reference evidence="8" key="1">
    <citation type="journal article" date="2011" name="Nature">
        <title>Genome sequence and analysis of the tuber crop potato.</title>
        <authorList>
            <consortium name="The Potato Genome Sequencing Consortium"/>
        </authorList>
    </citation>
    <scope>NUCLEOTIDE SEQUENCE [LARGE SCALE GENOMIC DNA]</scope>
    <source>
        <strain evidence="8">cv. DM1-3 516 R44</strain>
    </source>
</reference>
<dbReference type="AlphaFoldDB" id="M1CC79"/>
<dbReference type="Gene3D" id="2.40.330.10">
    <property type="entry name" value="DNA-binding pseudobarrel domain"/>
    <property type="match status" value="1"/>
</dbReference>
<dbReference type="EnsemblPlants" id="PGSC0003DMT400064353">
    <property type="protein sequence ID" value="PGSC0003DMT400064353"/>
    <property type="gene ID" value="PGSC0003DMG400025003"/>
</dbReference>
<dbReference type="Gramene" id="PGSC0003DMT400064353">
    <property type="protein sequence ID" value="PGSC0003DMT400064353"/>
    <property type="gene ID" value="PGSC0003DMG400025003"/>
</dbReference>
<dbReference type="SMR" id="M1CC79"/>
<dbReference type="SMART" id="SM01019">
    <property type="entry name" value="B3"/>
    <property type="match status" value="1"/>
</dbReference>
<feature type="domain" description="TF-B3" evidence="6">
    <location>
        <begin position="52"/>
        <end position="144"/>
    </location>
</feature>
<evidence type="ECO:0000256" key="2">
    <source>
        <dbReference type="ARBA" id="ARBA00023015"/>
    </source>
</evidence>
<keyword evidence="8" id="KW-1185">Reference proteome</keyword>
<dbReference type="HOGENOM" id="CLU_1799866_0_0_1"/>
<evidence type="ECO:0000259" key="6">
    <source>
        <dbReference type="SMART" id="SM01019"/>
    </source>
</evidence>
<reference evidence="7" key="2">
    <citation type="submission" date="2015-06" db="UniProtKB">
        <authorList>
            <consortium name="EnsemblPlants"/>
        </authorList>
    </citation>
    <scope>IDENTIFICATION</scope>
    <source>
        <strain evidence="7">DM1-3 516 R44</strain>
    </source>
</reference>
<accession>M1CC79</accession>
<name>M1CC79_SOLTU</name>
<keyword evidence="3" id="KW-0238">DNA-binding</keyword>
<dbReference type="ExpressionAtlas" id="M1CC79">
    <property type="expression patterns" value="baseline"/>
</dbReference>
<keyword evidence="4" id="KW-0804">Transcription</keyword>
<keyword evidence="2" id="KW-0805">Transcription regulation</keyword>
<proteinExistence type="predicted"/>
<protein>
    <submittedName>
        <fullName evidence="7">Transcription factor</fullName>
    </submittedName>
</protein>
<dbReference type="PANTHER" id="PTHR46245">
    <property type="entry name" value="B3 DOMAIN-CONTAINING PROTEIN OS07G0563300"/>
    <property type="match status" value="1"/>
</dbReference>
<dbReference type="InterPro" id="IPR003340">
    <property type="entry name" value="B3_DNA-bd"/>
</dbReference>
<sequence length="144" mass="16147">MASPSSSTTTFCFQCEDSSNSVTFRNGWRLRSGKFAQLCHRCACGRVVTPLFQKSLSASDADLALSRLVIPKKCAEAYFPPLSGPHKIPINILDTDGKEWNFHFRFWPNSRSKMYVLEGLRDYMVSKKWQAGDVDAIASVYASP</sequence>
<evidence type="ECO:0000256" key="4">
    <source>
        <dbReference type="ARBA" id="ARBA00023163"/>
    </source>
</evidence>
<evidence type="ECO:0000256" key="3">
    <source>
        <dbReference type="ARBA" id="ARBA00023125"/>
    </source>
</evidence>
<dbReference type="Proteomes" id="UP000011115">
    <property type="component" value="Unassembled WGS sequence"/>
</dbReference>
<dbReference type="GO" id="GO:0003677">
    <property type="term" value="F:DNA binding"/>
    <property type="evidence" value="ECO:0007669"/>
    <property type="project" value="UniProtKB-KW"/>
</dbReference>
<dbReference type="PANTHER" id="PTHR46245:SF19">
    <property type="entry name" value="TF-B3 DOMAIN-CONTAINING PROTEIN"/>
    <property type="match status" value="1"/>
</dbReference>
<evidence type="ECO:0000256" key="5">
    <source>
        <dbReference type="ARBA" id="ARBA00023242"/>
    </source>
</evidence>
<dbReference type="CDD" id="cd10017">
    <property type="entry name" value="B3_DNA"/>
    <property type="match status" value="1"/>
</dbReference>